<feature type="compositionally biased region" description="Polar residues" evidence="8">
    <location>
        <begin position="1"/>
        <end position="14"/>
    </location>
</feature>
<evidence type="ECO:0000256" key="6">
    <source>
        <dbReference type="ARBA" id="ARBA00023242"/>
    </source>
</evidence>
<sequence>MANGISPTTTEKTGANSSAAPNFPPPKTDKPRPHICTTCTRSFARLEHLKRHERSHTKEKPFECLQCSRCFARRDLLLRHQQKLHQAGAASTRPRGRRESTSGVQGGPNTKVRKNSIASGTGGTANIHSTMRPRANTISHIDGSSLSILMNGSTGRVHGMPSLNHHPSLSFSSTHGYDFRSLQGFGQHSNAHNLPKLETNGLNVHIGGGLRTAPIPNVGNGFDYEKLFSAHDSTINPAQLHFAGAIGHSASPFEAFPHFPPGIEDEDALDWTSGLGETLMNGNNEAVADGSSPSAVSTASQSGFSEVMLDGSNNHTHTSEALWSGSMMAPSMVSSAPFPTNPVGYQDLHSQATSMLSPHEMQDGYMYSPPPPLSSLSPTSIIPGMPNQYFHPSTGISQFDNVPGPGPTPIGSTTSSCTNSITDATRQALLFSLSQPSGYGHTSRSYSQPLMHSAMSPGFATRPTPPPISLPSTADLQRYVSAYIHYFHPHMPFLHIATLTFDSPVFTSNMRANHTYRDGVVGGGGCLILAMAAIGASYEFDHAAGMELFDAAKKMIKIYLDERRNATKASVAAGASGNQKTPLWLVQAMLLNLIYGHQCGDKMAAESATIQCAALVSLAKAAELEKPELDISAEESRSYSARNGSVDRDTEMTDEGRSPNTWDRNTSPENREEHSEWFLWKSYEERKRTLFSVFVLSSLLVTAYNHQPRILNSELHIDLPCEEDLWAATSPQIWNSLGGLRAVEMRATSFVEALTFLLTAAHRQPPERRLSTSYHPTFGSSVPLEQLPQSELKPSTFGCYVLINALHVYIWETRQRHQGRHWKPQETEQMHAQVEPALRAWQAAWRANPHHNLERPNPYGPLPADSIPLLDLAYVRLFVNLGRSKEAFWNRDFDTMTKELGEGNEIIQHAEDSRSESSEPSDTNNSNTNSNSPGASPHDSMTEAGVEIPNVVPDSNVQQPGQSSKRERHLRKAAFYAADSLMMADKLGSTFAEFTSRELPIQAAMCTFDCAQVLAEWVATVQERVGRFLGIIGRDEIDYSQVPAIMLLEEEDVKLIGKVNEILNNAELKVNFDAASLGVTEGGLLGSYAPLKESGDGSKLLMLTAYMLDKAAVWPITKVMARAMHTHAETLKRRAELSLES</sequence>
<feature type="compositionally biased region" description="Basic and acidic residues" evidence="8">
    <location>
        <begin position="645"/>
        <end position="657"/>
    </location>
</feature>
<dbReference type="FunFam" id="3.30.160.60:FF:000065">
    <property type="entry name" value="B-cell CLL/lymphoma 6, member B"/>
    <property type="match status" value="1"/>
</dbReference>
<evidence type="ECO:0000256" key="3">
    <source>
        <dbReference type="ARBA" id="ARBA00022737"/>
    </source>
</evidence>
<feature type="region of interest" description="Disordered" evidence="8">
    <location>
        <begin position="83"/>
        <end position="129"/>
    </location>
</feature>
<evidence type="ECO:0000256" key="8">
    <source>
        <dbReference type="SAM" id="MobiDB-lite"/>
    </source>
</evidence>
<dbReference type="OrthoDB" id="6077919at2759"/>
<evidence type="ECO:0000256" key="5">
    <source>
        <dbReference type="ARBA" id="ARBA00022833"/>
    </source>
</evidence>
<protein>
    <recommendedName>
        <fullName evidence="9">C2H2-type domain-containing protein</fullName>
    </recommendedName>
</protein>
<evidence type="ECO:0000256" key="4">
    <source>
        <dbReference type="ARBA" id="ARBA00022771"/>
    </source>
</evidence>
<feature type="compositionally biased region" description="Low complexity" evidence="8">
    <location>
        <begin position="918"/>
        <end position="933"/>
    </location>
</feature>
<comment type="subcellular location">
    <subcellularLocation>
        <location evidence="1">Nucleus</location>
    </subcellularLocation>
</comment>
<dbReference type="SMART" id="SM00355">
    <property type="entry name" value="ZnF_C2H2"/>
    <property type="match status" value="2"/>
</dbReference>
<dbReference type="InterPro" id="IPR051059">
    <property type="entry name" value="VerF-like"/>
</dbReference>
<name>A0A9P4TRY6_9PEZI</name>
<evidence type="ECO:0000313" key="10">
    <source>
        <dbReference type="EMBL" id="KAF2418460.1"/>
    </source>
</evidence>
<dbReference type="GO" id="GO:0006351">
    <property type="term" value="P:DNA-templated transcription"/>
    <property type="evidence" value="ECO:0007669"/>
    <property type="project" value="InterPro"/>
</dbReference>
<dbReference type="InterPro" id="IPR013087">
    <property type="entry name" value="Znf_C2H2_type"/>
</dbReference>
<organism evidence="10 11">
    <name type="scientific">Tothia fuscella</name>
    <dbReference type="NCBI Taxonomy" id="1048955"/>
    <lineage>
        <taxon>Eukaryota</taxon>
        <taxon>Fungi</taxon>
        <taxon>Dikarya</taxon>
        <taxon>Ascomycota</taxon>
        <taxon>Pezizomycotina</taxon>
        <taxon>Dothideomycetes</taxon>
        <taxon>Pleosporomycetidae</taxon>
        <taxon>Venturiales</taxon>
        <taxon>Cylindrosympodiaceae</taxon>
        <taxon>Tothia</taxon>
    </lineage>
</organism>
<evidence type="ECO:0000256" key="7">
    <source>
        <dbReference type="PROSITE-ProRule" id="PRU00042"/>
    </source>
</evidence>
<keyword evidence="5" id="KW-0862">Zinc</keyword>
<dbReference type="SUPFAM" id="SSF57667">
    <property type="entry name" value="beta-beta-alpha zinc fingers"/>
    <property type="match status" value="1"/>
</dbReference>
<dbReference type="Pfam" id="PF00096">
    <property type="entry name" value="zf-C2H2"/>
    <property type="match status" value="2"/>
</dbReference>
<dbReference type="PANTHER" id="PTHR40626">
    <property type="entry name" value="MIP31509P"/>
    <property type="match status" value="1"/>
</dbReference>
<gene>
    <name evidence="10" type="ORF">EJ08DRAFT_703111</name>
</gene>
<dbReference type="Proteomes" id="UP000800235">
    <property type="component" value="Unassembled WGS sequence"/>
</dbReference>
<dbReference type="FunFam" id="3.30.160.60:FF:000446">
    <property type="entry name" value="Zinc finger protein"/>
    <property type="match status" value="1"/>
</dbReference>
<dbReference type="CDD" id="cd12148">
    <property type="entry name" value="fungal_TF_MHR"/>
    <property type="match status" value="1"/>
</dbReference>
<feature type="domain" description="C2H2-type" evidence="9">
    <location>
        <begin position="62"/>
        <end position="90"/>
    </location>
</feature>
<feature type="compositionally biased region" description="Polar residues" evidence="8">
    <location>
        <begin position="116"/>
        <end position="129"/>
    </location>
</feature>
<dbReference type="GO" id="GO:0000785">
    <property type="term" value="C:chromatin"/>
    <property type="evidence" value="ECO:0007669"/>
    <property type="project" value="TreeGrafter"/>
</dbReference>
<evidence type="ECO:0000313" key="11">
    <source>
        <dbReference type="Proteomes" id="UP000800235"/>
    </source>
</evidence>
<dbReference type="InterPro" id="IPR007219">
    <property type="entry name" value="XnlR_reg_dom"/>
</dbReference>
<dbReference type="GO" id="GO:0000978">
    <property type="term" value="F:RNA polymerase II cis-regulatory region sequence-specific DNA binding"/>
    <property type="evidence" value="ECO:0007669"/>
    <property type="project" value="InterPro"/>
</dbReference>
<dbReference type="GO" id="GO:0005634">
    <property type="term" value="C:nucleus"/>
    <property type="evidence" value="ECO:0007669"/>
    <property type="project" value="UniProtKB-SubCell"/>
</dbReference>
<dbReference type="Pfam" id="PF04082">
    <property type="entry name" value="Fungal_trans"/>
    <property type="match status" value="1"/>
</dbReference>
<dbReference type="PROSITE" id="PS50157">
    <property type="entry name" value="ZINC_FINGER_C2H2_2"/>
    <property type="match status" value="2"/>
</dbReference>
<feature type="region of interest" description="Disordered" evidence="8">
    <location>
        <begin position="633"/>
        <end position="669"/>
    </location>
</feature>
<dbReference type="Gene3D" id="3.30.160.60">
    <property type="entry name" value="Classic Zinc Finger"/>
    <property type="match status" value="2"/>
</dbReference>
<reference evidence="10" key="1">
    <citation type="journal article" date="2020" name="Stud. Mycol.">
        <title>101 Dothideomycetes genomes: a test case for predicting lifestyles and emergence of pathogens.</title>
        <authorList>
            <person name="Haridas S."/>
            <person name="Albert R."/>
            <person name="Binder M."/>
            <person name="Bloem J."/>
            <person name="Labutti K."/>
            <person name="Salamov A."/>
            <person name="Andreopoulos B."/>
            <person name="Baker S."/>
            <person name="Barry K."/>
            <person name="Bills G."/>
            <person name="Bluhm B."/>
            <person name="Cannon C."/>
            <person name="Castanera R."/>
            <person name="Culley D."/>
            <person name="Daum C."/>
            <person name="Ezra D."/>
            <person name="Gonzalez J."/>
            <person name="Henrissat B."/>
            <person name="Kuo A."/>
            <person name="Liang C."/>
            <person name="Lipzen A."/>
            <person name="Lutzoni F."/>
            <person name="Magnuson J."/>
            <person name="Mondo S."/>
            <person name="Nolan M."/>
            <person name="Ohm R."/>
            <person name="Pangilinan J."/>
            <person name="Park H.-J."/>
            <person name="Ramirez L."/>
            <person name="Alfaro M."/>
            <person name="Sun H."/>
            <person name="Tritt A."/>
            <person name="Yoshinaga Y."/>
            <person name="Zwiers L.-H."/>
            <person name="Turgeon B."/>
            <person name="Goodwin S."/>
            <person name="Spatafora J."/>
            <person name="Crous P."/>
            <person name="Grigoriev I."/>
        </authorList>
    </citation>
    <scope>NUCLEOTIDE SEQUENCE</scope>
    <source>
        <strain evidence="10">CBS 130266</strain>
    </source>
</reference>
<feature type="region of interest" description="Disordered" evidence="8">
    <location>
        <begin position="909"/>
        <end position="942"/>
    </location>
</feature>
<dbReference type="AlphaFoldDB" id="A0A9P4TRY6"/>
<dbReference type="EMBL" id="MU007128">
    <property type="protein sequence ID" value="KAF2418460.1"/>
    <property type="molecule type" value="Genomic_DNA"/>
</dbReference>
<feature type="domain" description="C2H2-type" evidence="9">
    <location>
        <begin position="34"/>
        <end position="61"/>
    </location>
</feature>
<evidence type="ECO:0000259" key="9">
    <source>
        <dbReference type="PROSITE" id="PS50157"/>
    </source>
</evidence>
<keyword evidence="4 7" id="KW-0863">Zinc-finger</keyword>
<accession>A0A9P4TRY6</accession>
<dbReference type="PROSITE" id="PS00028">
    <property type="entry name" value="ZINC_FINGER_C2H2_1"/>
    <property type="match status" value="2"/>
</dbReference>
<comment type="caution">
    <text evidence="10">The sequence shown here is derived from an EMBL/GenBank/DDBJ whole genome shotgun (WGS) entry which is preliminary data.</text>
</comment>
<evidence type="ECO:0000256" key="2">
    <source>
        <dbReference type="ARBA" id="ARBA00022723"/>
    </source>
</evidence>
<keyword evidence="11" id="KW-1185">Reference proteome</keyword>
<dbReference type="GO" id="GO:0000981">
    <property type="term" value="F:DNA-binding transcription factor activity, RNA polymerase II-specific"/>
    <property type="evidence" value="ECO:0007669"/>
    <property type="project" value="InterPro"/>
</dbReference>
<keyword evidence="2" id="KW-0479">Metal-binding</keyword>
<feature type="compositionally biased region" description="Polar residues" evidence="8">
    <location>
        <begin position="658"/>
        <end position="668"/>
    </location>
</feature>
<dbReference type="InterPro" id="IPR036236">
    <property type="entry name" value="Znf_C2H2_sf"/>
</dbReference>
<proteinExistence type="predicted"/>
<keyword evidence="6" id="KW-0539">Nucleus</keyword>
<dbReference type="PANTHER" id="PTHR40626:SF13">
    <property type="entry name" value="RESPIRATION FACTOR 2-RELATED"/>
    <property type="match status" value="1"/>
</dbReference>
<feature type="region of interest" description="Disordered" evidence="8">
    <location>
        <begin position="1"/>
        <end position="35"/>
    </location>
</feature>
<dbReference type="GO" id="GO:0008270">
    <property type="term" value="F:zinc ion binding"/>
    <property type="evidence" value="ECO:0007669"/>
    <property type="project" value="UniProtKB-KW"/>
</dbReference>
<keyword evidence="3" id="KW-0677">Repeat</keyword>
<evidence type="ECO:0000256" key="1">
    <source>
        <dbReference type="ARBA" id="ARBA00004123"/>
    </source>
</evidence>